<keyword evidence="4" id="KW-1185">Reference proteome</keyword>
<dbReference type="Pfam" id="PF00531">
    <property type="entry name" value="Death"/>
    <property type="match status" value="1"/>
</dbReference>
<comment type="caution">
    <text evidence="3">The sequence shown here is derived from an EMBL/GenBank/DDBJ whole genome shotgun (WGS) entry which is preliminary data.</text>
</comment>
<reference evidence="3 4" key="1">
    <citation type="journal article" date="2021" name="Sci. Rep.">
        <title>Chromosome anchoring in Senegalese sole (Solea senegalensis) reveals sex-associated markers and genome rearrangements in flatfish.</title>
        <authorList>
            <person name="Guerrero-Cozar I."/>
            <person name="Gomez-Garrido J."/>
            <person name="Berbel C."/>
            <person name="Martinez-Blanch J.F."/>
            <person name="Alioto T."/>
            <person name="Claros M.G."/>
            <person name="Gagnaire P.A."/>
            <person name="Manchado M."/>
        </authorList>
    </citation>
    <scope>NUCLEOTIDE SEQUENCE [LARGE SCALE GENOMIC DNA]</scope>
    <source>
        <strain evidence="3">Sse05_10M</strain>
    </source>
</reference>
<dbReference type="EMBL" id="JAGKHQ010000007">
    <property type="protein sequence ID" value="KAG7511839.1"/>
    <property type="molecule type" value="Genomic_DNA"/>
</dbReference>
<gene>
    <name evidence="3" type="ORF">JOB18_011946</name>
</gene>
<feature type="domain" description="Death" evidence="2">
    <location>
        <begin position="125"/>
        <end position="199"/>
    </location>
</feature>
<accession>A0AAV6S2U0</accession>
<name>A0AAV6S2U0_SOLSE</name>
<protein>
    <submittedName>
        <fullName evidence="3">Nuclear factor NF-kappa-B p100 subunit isoform X2</fullName>
    </submittedName>
</protein>
<feature type="compositionally biased region" description="Acidic residues" evidence="1">
    <location>
        <begin position="222"/>
        <end position="233"/>
    </location>
</feature>
<evidence type="ECO:0000259" key="2">
    <source>
        <dbReference type="Pfam" id="PF00531"/>
    </source>
</evidence>
<evidence type="ECO:0000313" key="3">
    <source>
        <dbReference type="EMBL" id="KAG7511839.1"/>
    </source>
</evidence>
<organism evidence="3 4">
    <name type="scientific">Solea senegalensis</name>
    <name type="common">Senegalese sole</name>
    <dbReference type="NCBI Taxonomy" id="28829"/>
    <lineage>
        <taxon>Eukaryota</taxon>
        <taxon>Metazoa</taxon>
        <taxon>Chordata</taxon>
        <taxon>Craniata</taxon>
        <taxon>Vertebrata</taxon>
        <taxon>Euteleostomi</taxon>
        <taxon>Actinopterygii</taxon>
        <taxon>Neopterygii</taxon>
        <taxon>Teleostei</taxon>
        <taxon>Neoteleostei</taxon>
        <taxon>Acanthomorphata</taxon>
        <taxon>Carangaria</taxon>
        <taxon>Pleuronectiformes</taxon>
        <taxon>Pleuronectoidei</taxon>
        <taxon>Soleidae</taxon>
        <taxon>Solea</taxon>
    </lineage>
</organism>
<feature type="compositionally biased region" description="Basic and acidic residues" evidence="1">
    <location>
        <begin position="199"/>
        <end position="209"/>
    </location>
</feature>
<dbReference type="InterPro" id="IPR000488">
    <property type="entry name" value="Death_dom"/>
</dbReference>
<proteinExistence type="predicted"/>
<feature type="region of interest" description="Disordered" evidence="1">
    <location>
        <begin position="38"/>
        <end position="64"/>
    </location>
</feature>
<dbReference type="Proteomes" id="UP000693946">
    <property type="component" value="Linkage Group LG15"/>
</dbReference>
<evidence type="ECO:0000256" key="1">
    <source>
        <dbReference type="SAM" id="MobiDB-lite"/>
    </source>
</evidence>
<feature type="compositionally biased region" description="Acidic residues" evidence="1">
    <location>
        <begin position="47"/>
        <end position="62"/>
    </location>
</feature>
<dbReference type="GO" id="GO:0007165">
    <property type="term" value="P:signal transduction"/>
    <property type="evidence" value="ECO:0007669"/>
    <property type="project" value="InterPro"/>
</dbReference>
<sequence>MDQVLTGSTASHRLDLIPNSEIQSQEVKGRIETDVISHSRADKNVENDEPLFNDSSEEDEVNDAAVPISQPISSRKRAAGHTPLDLAKCQKVRNLLNCRQSCHSNKRIKASSTEEREAGDVLDEDTLSRLVDVLSVSDVPWRKLAEKLGMMTLTHLYQDSETPCHHLLQHYKLGGGPVNSLVDALQSLGLSDGVQLLRRSETREDKHSTDATVDSGFGSQPMEEEEEPQVANQ</sequence>
<dbReference type="AlphaFoldDB" id="A0AAV6S2U0"/>
<feature type="region of interest" description="Disordered" evidence="1">
    <location>
        <begin position="199"/>
        <end position="233"/>
    </location>
</feature>
<evidence type="ECO:0000313" key="4">
    <source>
        <dbReference type="Proteomes" id="UP000693946"/>
    </source>
</evidence>